<feature type="active site" description="Proton donor" evidence="4">
    <location>
        <position position="187"/>
    </location>
</feature>
<dbReference type="InterPro" id="IPR023296">
    <property type="entry name" value="Glyco_hydro_beta-prop_sf"/>
</dbReference>
<dbReference type="GO" id="GO:0005975">
    <property type="term" value="P:carbohydrate metabolic process"/>
    <property type="evidence" value="ECO:0007669"/>
    <property type="project" value="InterPro"/>
</dbReference>
<name>A0A1X6WXU8_9MICO</name>
<dbReference type="EC" id="3.2.1.37" evidence="8"/>
<evidence type="ECO:0000256" key="1">
    <source>
        <dbReference type="ARBA" id="ARBA00009865"/>
    </source>
</evidence>
<dbReference type="RefSeq" id="WP_087103277.1">
    <property type="nucleotide sequence ID" value="NZ_FWFG01000048.1"/>
</dbReference>
<proteinExistence type="inferred from homology"/>
<dbReference type="Gene3D" id="2.115.10.20">
    <property type="entry name" value="Glycosyl hydrolase domain, family 43"/>
    <property type="match status" value="1"/>
</dbReference>
<accession>A0A1X6WXU8</accession>
<dbReference type="Gene3D" id="2.60.120.200">
    <property type="match status" value="1"/>
</dbReference>
<evidence type="ECO:0000313" key="9">
    <source>
        <dbReference type="Proteomes" id="UP000195981"/>
    </source>
</evidence>
<feature type="site" description="Important for catalytic activity, responsible for pKa modulation of the active site Glu and correct orientation of both the proton donor and substrate" evidence="5">
    <location>
        <position position="126"/>
    </location>
</feature>
<comment type="similarity">
    <text evidence="1 6">Belongs to the glycosyl hydrolase 43 family.</text>
</comment>
<evidence type="ECO:0000259" key="7">
    <source>
        <dbReference type="Pfam" id="PF17851"/>
    </source>
</evidence>
<evidence type="ECO:0000256" key="5">
    <source>
        <dbReference type="PIRSR" id="PIRSR606710-2"/>
    </source>
</evidence>
<dbReference type="SUPFAM" id="SSF75005">
    <property type="entry name" value="Arabinanase/levansucrase/invertase"/>
    <property type="match status" value="1"/>
</dbReference>
<dbReference type="AlphaFoldDB" id="A0A1X6WXU8"/>
<evidence type="ECO:0000256" key="4">
    <source>
        <dbReference type="PIRSR" id="PIRSR606710-1"/>
    </source>
</evidence>
<evidence type="ECO:0000256" key="2">
    <source>
        <dbReference type="ARBA" id="ARBA00022801"/>
    </source>
</evidence>
<keyword evidence="9" id="KW-1185">Reference proteome</keyword>
<dbReference type="Pfam" id="PF04616">
    <property type="entry name" value="Glyco_hydro_43"/>
    <property type="match status" value="1"/>
</dbReference>
<organism evidence="8 9">
    <name type="scientific">Brachybacterium nesterenkovii</name>
    <dbReference type="NCBI Taxonomy" id="47847"/>
    <lineage>
        <taxon>Bacteria</taxon>
        <taxon>Bacillati</taxon>
        <taxon>Actinomycetota</taxon>
        <taxon>Actinomycetes</taxon>
        <taxon>Micrococcales</taxon>
        <taxon>Dermabacteraceae</taxon>
        <taxon>Brachybacterium</taxon>
    </lineage>
</organism>
<keyword evidence="3 6" id="KW-0326">Glycosidase</keyword>
<dbReference type="PANTHER" id="PTHR42812:SF12">
    <property type="entry name" value="BETA-XYLOSIDASE-RELATED"/>
    <property type="match status" value="1"/>
</dbReference>
<feature type="active site" description="Proton acceptor" evidence="4">
    <location>
        <position position="18"/>
    </location>
</feature>
<sequence>MAENDALPNPLIPGFHPDPSVCFVDGWYYLATSSFEYLPGIPVFRSRDLREVELIGHVAVREGQLGVPGVPTGGGAWAPTIRHHDGRFHLVVPDMLGTGRGNVLFTADDPAGTWSDGVVMEALGIDPDIAWDEDRTCYVTMSGFMLDDETGELNHLGITQVTIDTETGKALSEPIRLWSGTGGMFPEAPHLYRRGEHWYLMIAEGGTERGHSVTIARGPSPSGPFSGAPHNPLVTARGTDRAVQNTGHGDLIEMADGSWAMVLLGTRPRSTTRAFAPMGRETFIVPVTWVDGWPYAEPVRLDDRHAPHEHVVDLGGAAPAGEQGFDPELIAVRRFPWEVADAAARPGALRLTGRGVGMEDLAPDFIGIRQSTEGLELECELDLRAGAGGLSLRFDEHSHLDIEAGGAEGTVRASMHTYSLAQSWEVLLPDAGTDGDATDGPLARLALRIVAEPFVVGALNMNASCDTLRAQVRGADGWIDIASVDGRFLSSDVCESFTGRVGGPYAREGVVDVLALRRRGQDIERAIR</sequence>
<protein>
    <submittedName>
        <fullName evidence="8">Beta-xylosidase</fullName>
        <ecNumber evidence="8">3.2.1.37</ecNumber>
    </submittedName>
</protein>
<keyword evidence="2 6" id="KW-0378">Hydrolase</keyword>
<dbReference type="GO" id="GO:0009044">
    <property type="term" value="F:xylan 1,4-beta-xylosidase activity"/>
    <property type="evidence" value="ECO:0007669"/>
    <property type="project" value="UniProtKB-EC"/>
</dbReference>
<dbReference type="PANTHER" id="PTHR42812">
    <property type="entry name" value="BETA-XYLOSIDASE"/>
    <property type="match status" value="1"/>
</dbReference>
<dbReference type="InterPro" id="IPR006710">
    <property type="entry name" value="Glyco_hydro_43"/>
</dbReference>
<dbReference type="CDD" id="cd18617">
    <property type="entry name" value="GH43_XynB-like"/>
    <property type="match status" value="1"/>
</dbReference>
<reference evidence="8 9" key="1">
    <citation type="submission" date="2017-02" db="EMBL/GenBank/DDBJ databases">
        <authorList>
            <person name="Peterson S.W."/>
        </authorList>
    </citation>
    <scope>NUCLEOTIDE SEQUENCE [LARGE SCALE GENOMIC DNA]</scope>
    <source>
        <strain evidence="8 9">CIP104813</strain>
    </source>
</reference>
<gene>
    <name evidence="8" type="ORF">FM110_05110</name>
</gene>
<dbReference type="OrthoDB" id="9801455at2"/>
<dbReference type="InterPro" id="IPR051795">
    <property type="entry name" value="Glycosyl_Hydrlase_43"/>
</dbReference>
<evidence type="ECO:0000256" key="6">
    <source>
        <dbReference type="RuleBase" id="RU361187"/>
    </source>
</evidence>
<evidence type="ECO:0000256" key="3">
    <source>
        <dbReference type="ARBA" id="ARBA00023295"/>
    </source>
</evidence>
<dbReference type="Pfam" id="PF17851">
    <property type="entry name" value="GH43_C2"/>
    <property type="match status" value="1"/>
</dbReference>
<feature type="domain" description="Beta-xylosidase C-terminal Concanavalin A-like" evidence="7">
    <location>
        <begin position="339"/>
        <end position="506"/>
    </location>
</feature>
<dbReference type="InterPro" id="IPR041542">
    <property type="entry name" value="GH43_C2"/>
</dbReference>
<dbReference type="SUPFAM" id="SSF49899">
    <property type="entry name" value="Concanavalin A-like lectins/glucanases"/>
    <property type="match status" value="1"/>
</dbReference>
<dbReference type="Proteomes" id="UP000195981">
    <property type="component" value="Unassembled WGS sequence"/>
</dbReference>
<evidence type="ECO:0000313" key="8">
    <source>
        <dbReference type="EMBL" id="SLM90523.1"/>
    </source>
</evidence>
<dbReference type="InterPro" id="IPR013320">
    <property type="entry name" value="ConA-like_dom_sf"/>
</dbReference>
<dbReference type="EMBL" id="FWFG01000048">
    <property type="protein sequence ID" value="SLM90523.1"/>
    <property type="molecule type" value="Genomic_DNA"/>
</dbReference>